<evidence type="ECO:0008006" key="6">
    <source>
        <dbReference type="Google" id="ProtNLM"/>
    </source>
</evidence>
<reference evidence="5" key="1">
    <citation type="journal article" date="2018" name="Nat. Microbiol.">
        <title>Leveraging single-cell genomics to expand the fungal tree of life.</title>
        <authorList>
            <person name="Ahrendt S.R."/>
            <person name="Quandt C.A."/>
            <person name="Ciobanu D."/>
            <person name="Clum A."/>
            <person name="Salamov A."/>
            <person name="Andreopoulos B."/>
            <person name="Cheng J.F."/>
            <person name="Woyke T."/>
            <person name="Pelin A."/>
            <person name="Henrissat B."/>
            <person name="Reynolds N.K."/>
            <person name="Benny G.L."/>
            <person name="Smith M.E."/>
            <person name="James T.Y."/>
            <person name="Grigoriev I.V."/>
        </authorList>
    </citation>
    <scope>NUCLEOTIDE SEQUENCE [LARGE SCALE GENOMIC DNA]</scope>
    <source>
        <strain evidence="5">RSA 468</strain>
    </source>
</reference>
<dbReference type="FunFam" id="1.10.287.310:FF:000002">
    <property type="entry name" value="60S ribosomal protein L35"/>
    <property type="match status" value="1"/>
</dbReference>
<dbReference type="InterPro" id="IPR001854">
    <property type="entry name" value="Ribosomal_uL29"/>
</dbReference>
<dbReference type="InterPro" id="IPR036049">
    <property type="entry name" value="Ribosomal_uL29_sf"/>
</dbReference>
<evidence type="ECO:0000313" key="5">
    <source>
        <dbReference type="Proteomes" id="UP000268162"/>
    </source>
</evidence>
<dbReference type="OrthoDB" id="528635at2759"/>
<dbReference type="Gene3D" id="6.10.250.3450">
    <property type="match status" value="1"/>
</dbReference>
<gene>
    <name evidence="4" type="ORF">BJ085DRAFT_31063</name>
</gene>
<keyword evidence="3" id="KW-0687">Ribonucleoprotein</keyword>
<organism evidence="4 5">
    <name type="scientific">Dimargaris cristalligena</name>
    <dbReference type="NCBI Taxonomy" id="215637"/>
    <lineage>
        <taxon>Eukaryota</taxon>
        <taxon>Fungi</taxon>
        <taxon>Fungi incertae sedis</taxon>
        <taxon>Zoopagomycota</taxon>
        <taxon>Kickxellomycotina</taxon>
        <taxon>Dimargaritomycetes</taxon>
        <taxon>Dimargaritales</taxon>
        <taxon>Dimargaritaceae</taxon>
        <taxon>Dimargaris</taxon>
    </lineage>
</organism>
<dbReference type="GO" id="GO:0003729">
    <property type="term" value="F:mRNA binding"/>
    <property type="evidence" value="ECO:0007669"/>
    <property type="project" value="TreeGrafter"/>
</dbReference>
<dbReference type="Gene3D" id="1.10.287.310">
    <property type="match status" value="1"/>
</dbReference>
<dbReference type="PANTHER" id="PTHR45722:SF2">
    <property type="entry name" value="LARGE RIBOSOMAL SUBUNIT PROTEIN UL29-RELATED"/>
    <property type="match status" value="1"/>
</dbReference>
<dbReference type="Proteomes" id="UP000268162">
    <property type="component" value="Unassembled WGS sequence"/>
</dbReference>
<dbReference type="GO" id="GO:0000463">
    <property type="term" value="P:maturation of LSU-rRNA from tricistronic rRNA transcript (SSU-rRNA, 5.8S rRNA, LSU-rRNA)"/>
    <property type="evidence" value="ECO:0007669"/>
    <property type="project" value="InterPro"/>
</dbReference>
<comment type="similarity">
    <text evidence="1">Belongs to the universal ribosomal protein uL29 family.</text>
</comment>
<name>A0A4V1J4K6_9FUNG</name>
<dbReference type="GO" id="GO:0022625">
    <property type="term" value="C:cytosolic large ribosomal subunit"/>
    <property type="evidence" value="ECO:0007669"/>
    <property type="project" value="InterPro"/>
</dbReference>
<evidence type="ECO:0000313" key="4">
    <source>
        <dbReference type="EMBL" id="RKP35889.1"/>
    </source>
</evidence>
<dbReference type="GO" id="GO:0006412">
    <property type="term" value="P:translation"/>
    <property type="evidence" value="ECO:0007669"/>
    <property type="project" value="InterPro"/>
</dbReference>
<dbReference type="AlphaFoldDB" id="A0A4V1J4K6"/>
<dbReference type="STRING" id="215637.A0A4V1J4K6"/>
<protein>
    <recommendedName>
        <fullName evidence="6">Ribosomal L29 protein-domain-containing protein</fullName>
    </recommendedName>
</protein>
<evidence type="ECO:0000256" key="3">
    <source>
        <dbReference type="ARBA" id="ARBA00023274"/>
    </source>
</evidence>
<keyword evidence="5" id="KW-1185">Reference proteome</keyword>
<keyword evidence="2" id="KW-0689">Ribosomal protein</keyword>
<accession>A0A4V1J4K6</accession>
<evidence type="ECO:0000256" key="2">
    <source>
        <dbReference type="ARBA" id="ARBA00022980"/>
    </source>
</evidence>
<sequence>MSISDLSFRDNIRPNSNGLPALSDRVQDGWMIMYLRIRVRIDLAKVKAHELRGKSKVELTSTLETLKGELASLRAQRASNTGGKGSKIRDARKNIGRVLTVITQTQRQQLREFYKGKKYMPLDLRAKQTRAIRRRLTPKELSNRTLRQQKKELAFPQRVYAIKA</sequence>
<proteinExistence type="inferred from homology"/>
<dbReference type="NCBIfam" id="TIGR00012">
    <property type="entry name" value="L29"/>
    <property type="match status" value="1"/>
</dbReference>
<dbReference type="InterPro" id="IPR045059">
    <property type="entry name" value="Ribosomal_uL29_euk"/>
</dbReference>
<dbReference type="SUPFAM" id="SSF46561">
    <property type="entry name" value="Ribosomal protein L29 (L29p)"/>
    <property type="match status" value="1"/>
</dbReference>
<dbReference type="HAMAP" id="MF_00374">
    <property type="entry name" value="Ribosomal_uL29"/>
    <property type="match status" value="1"/>
</dbReference>
<dbReference type="PANTHER" id="PTHR45722">
    <property type="entry name" value="60S RIBOSOMAL PROTEIN L35"/>
    <property type="match status" value="1"/>
</dbReference>
<evidence type="ECO:0000256" key="1">
    <source>
        <dbReference type="ARBA" id="ARBA00009254"/>
    </source>
</evidence>
<dbReference type="EMBL" id="ML002763">
    <property type="protein sequence ID" value="RKP35889.1"/>
    <property type="molecule type" value="Genomic_DNA"/>
</dbReference>
<dbReference type="GO" id="GO:0003735">
    <property type="term" value="F:structural constituent of ribosome"/>
    <property type="evidence" value="ECO:0007669"/>
    <property type="project" value="InterPro"/>
</dbReference>
<dbReference type="Pfam" id="PF00831">
    <property type="entry name" value="Ribosomal_L29"/>
    <property type="match status" value="1"/>
</dbReference>
<dbReference type="FunFam" id="6.10.250.3450:FF:000001">
    <property type="entry name" value="60S ribosomal protein L35"/>
    <property type="match status" value="1"/>
</dbReference>